<feature type="transmembrane region" description="Helical" evidence="1">
    <location>
        <begin position="75"/>
        <end position="96"/>
    </location>
</feature>
<feature type="transmembrane region" description="Helical" evidence="1">
    <location>
        <begin position="14"/>
        <end position="42"/>
    </location>
</feature>
<feature type="transmembrane region" description="Helical" evidence="1">
    <location>
        <begin position="48"/>
        <end position="68"/>
    </location>
</feature>
<accession>A0A1H7JVM1</accession>
<keyword evidence="1" id="KW-0812">Transmembrane</keyword>
<protein>
    <recommendedName>
        <fullName evidence="4">Iron uptake protein</fullName>
    </recommendedName>
</protein>
<dbReference type="AlphaFoldDB" id="A0A1H7JVM1"/>
<keyword evidence="1" id="KW-0472">Membrane</keyword>
<evidence type="ECO:0000313" key="3">
    <source>
        <dbReference type="Proteomes" id="UP000182719"/>
    </source>
</evidence>
<keyword evidence="3" id="KW-1185">Reference proteome</keyword>
<dbReference type="RefSeq" id="WP_075005471.1">
    <property type="nucleotide sequence ID" value="NZ_FOAP01000002.1"/>
</dbReference>
<sequence>MISVNRSVGAAMEVALRVVAAALGGFALAYTATAFLSVWLPLARTDRVMFASLASFAVYTGAILYAFAARTAWRACWVLFGLSGLLALGAFLPGGLGARP</sequence>
<reference evidence="3" key="1">
    <citation type="submission" date="2016-10" db="EMBL/GenBank/DDBJ databases">
        <authorList>
            <person name="Varghese N."/>
            <person name="Submissions S."/>
        </authorList>
    </citation>
    <scope>NUCLEOTIDE SEQUENCE [LARGE SCALE GENOMIC DNA]</scope>
    <source>
        <strain evidence="3">DSM 17044</strain>
    </source>
</reference>
<organism evidence="2 3">
    <name type="scientific">Stigmatella aurantiaca</name>
    <dbReference type="NCBI Taxonomy" id="41"/>
    <lineage>
        <taxon>Bacteria</taxon>
        <taxon>Pseudomonadati</taxon>
        <taxon>Myxococcota</taxon>
        <taxon>Myxococcia</taxon>
        <taxon>Myxococcales</taxon>
        <taxon>Cystobacterineae</taxon>
        <taxon>Archangiaceae</taxon>
        <taxon>Stigmatella</taxon>
    </lineage>
</organism>
<proteinExistence type="predicted"/>
<keyword evidence="1" id="KW-1133">Transmembrane helix</keyword>
<evidence type="ECO:0000313" key="2">
    <source>
        <dbReference type="EMBL" id="SEK78404.1"/>
    </source>
</evidence>
<gene>
    <name evidence="2" type="ORF">SAMN05444354_102334</name>
</gene>
<dbReference type="Proteomes" id="UP000182719">
    <property type="component" value="Unassembled WGS sequence"/>
</dbReference>
<dbReference type="OrthoDB" id="7030582at2"/>
<evidence type="ECO:0000256" key="1">
    <source>
        <dbReference type="SAM" id="Phobius"/>
    </source>
</evidence>
<dbReference type="EMBL" id="FOAP01000002">
    <property type="protein sequence ID" value="SEK78404.1"/>
    <property type="molecule type" value="Genomic_DNA"/>
</dbReference>
<name>A0A1H7JVM1_STIAU</name>
<evidence type="ECO:0008006" key="4">
    <source>
        <dbReference type="Google" id="ProtNLM"/>
    </source>
</evidence>